<dbReference type="Proteomes" id="UP000294813">
    <property type="component" value="Unassembled WGS sequence"/>
</dbReference>
<dbReference type="CDD" id="cd11386">
    <property type="entry name" value="MCP_signal"/>
    <property type="match status" value="1"/>
</dbReference>
<protein>
    <submittedName>
        <fullName evidence="7">Methyl-accepting chemotaxis protein</fullName>
    </submittedName>
</protein>
<evidence type="ECO:0000256" key="2">
    <source>
        <dbReference type="ARBA" id="ARBA00029447"/>
    </source>
</evidence>
<dbReference type="Gene3D" id="6.10.340.10">
    <property type="match status" value="1"/>
</dbReference>
<evidence type="ECO:0000256" key="1">
    <source>
        <dbReference type="ARBA" id="ARBA00023224"/>
    </source>
</evidence>
<feature type="domain" description="Methyl-accepting transducer" evidence="5">
    <location>
        <begin position="273"/>
        <end position="530"/>
    </location>
</feature>
<evidence type="ECO:0000313" key="8">
    <source>
        <dbReference type="Proteomes" id="UP000294813"/>
    </source>
</evidence>
<dbReference type="GO" id="GO:0004888">
    <property type="term" value="F:transmembrane signaling receptor activity"/>
    <property type="evidence" value="ECO:0007669"/>
    <property type="project" value="InterPro"/>
</dbReference>
<dbReference type="PROSITE" id="PS50885">
    <property type="entry name" value="HAMP"/>
    <property type="match status" value="1"/>
</dbReference>
<keyword evidence="1 3" id="KW-0807">Transducer</keyword>
<dbReference type="GO" id="GO:0006935">
    <property type="term" value="P:chemotaxis"/>
    <property type="evidence" value="ECO:0007669"/>
    <property type="project" value="InterPro"/>
</dbReference>
<comment type="caution">
    <text evidence="7">The sequence shown here is derived from an EMBL/GenBank/DDBJ whole genome shotgun (WGS) entry which is preliminary data.</text>
</comment>
<evidence type="ECO:0000256" key="4">
    <source>
        <dbReference type="SAM" id="Phobius"/>
    </source>
</evidence>
<keyword evidence="4" id="KW-1133">Transmembrane helix</keyword>
<accession>A0A4R2RW38</accession>
<name>A0A4R2RW38_9FIRM</name>
<dbReference type="PANTHER" id="PTHR32089:SF112">
    <property type="entry name" value="LYSOZYME-LIKE PROTEIN-RELATED"/>
    <property type="match status" value="1"/>
</dbReference>
<organism evidence="7 8">
    <name type="scientific">Heliophilum fasciatum</name>
    <dbReference type="NCBI Taxonomy" id="35700"/>
    <lineage>
        <taxon>Bacteria</taxon>
        <taxon>Bacillati</taxon>
        <taxon>Bacillota</taxon>
        <taxon>Clostridia</taxon>
        <taxon>Eubacteriales</taxon>
        <taxon>Heliobacteriaceae</taxon>
        <taxon>Heliophilum</taxon>
    </lineage>
</organism>
<dbReference type="InterPro" id="IPR004090">
    <property type="entry name" value="Chemotax_Me-accpt_rcpt"/>
</dbReference>
<dbReference type="GO" id="GO:0007165">
    <property type="term" value="P:signal transduction"/>
    <property type="evidence" value="ECO:0007669"/>
    <property type="project" value="UniProtKB-KW"/>
</dbReference>
<dbReference type="SMART" id="SM00283">
    <property type="entry name" value="MA"/>
    <property type="match status" value="1"/>
</dbReference>
<dbReference type="SUPFAM" id="SSF58104">
    <property type="entry name" value="Methyl-accepting chemotaxis protein (MCP) signaling domain"/>
    <property type="match status" value="1"/>
</dbReference>
<dbReference type="PRINTS" id="PR00260">
    <property type="entry name" value="CHEMTRNSDUCR"/>
</dbReference>
<feature type="domain" description="HAMP" evidence="6">
    <location>
        <begin position="202"/>
        <end position="254"/>
    </location>
</feature>
<dbReference type="Pfam" id="PF00672">
    <property type="entry name" value="HAMP"/>
    <property type="match status" value="1"/>
</dbReference>
<evidence type="ECO:0000259" key="5">
    <source>
        <dbReference type="PROSITE" id="PS50111"/>
    </source>
</evidence>
<dbReference type="InterPro" id="IPR003660">
    <property type="entry name" value="HAMP_dom"/>
</dbReference>
<keyword evidence="8" id="KW-1185">Reference proteome</keyword>
<dbReference type="InterPro" id="IPR021796">
    <property type="entry name" value="Tll0287-like_dom"/>
</dbReference>
<dbReference type="Gene3D" id="1.10.287.950">
    <property type="entry name" value="Methyl-accepting chemotaxis protein"/>
    <property type="match status" value="1"/>
</dbReference>
<evidence type="ECO:0000256" key="3">
    <source>
        <dbReference type="PROSITE-ProRule" id="PRU00284"/>
    </source>
</evidence>
<gene>
    <name evidence="7" type="ORF">EDD73_10584</name>
</gene>
<dbReference type="AlphaFoldDB" id="A0A4R2RW38"/>
<keyword evidence="4" id="KW-0472">Membrane</keyword>
<feature type="transmembrane region" description="Helical" evidence="4">
    <location>
        <begin position="178"/>
        <end position="200"/>
    </location>
</feature>
<evidence type="ECO:0000313" key="7">
    <source>
        <dbReference type="EMBL" id="TCP67189.1"/>
    </source>
</evidence>
<dbReference type="EMBL" id="SLXT01000005">
    <property type="protein sequence ID" value="TCP67189.1"/>
    <property type="molecule type" value="Genomic_DNA"/>
</dbReference>
<dbReference type="Pfam" id="PF11845">
    <property type="entry name" value="Tll0287-like"/>
    <property type="match status" value="1"/>
</dbReference>
<dbReference type="PANTHER" id="PTHR32089">
    <property type="entry name" value="METHYL-ACCEPTING CHEMOTAXIS PROTEIN MCPB"/>
    <property type="match status" value="1"/>
</dbReference>
<dbReference type="SMART" id="SM00304">
    <property type="entry name" value="HAMP"/>
    <property type="match status" value="1"/>
</dbReference>
<sequence length="561" mass="61194">MLQNMKLASRFMLAMIPLLLLMVVGTVLLPEMFISIAERNLIAKSKELTAQQADIGTFISNHVTGSRPDDPTFTIKYTSEKFRNAKDAPDDWEKVVLQKLQSNPALQEWEEVVEERGLRVMRFVKPLYIDANCLPCHGEPAGTPDPLGHMKEGYKAGDFRGAISVKANLEGLSRNQQLLITLLVATVVTILVVVVVYLFFRKYVVKPIDDITHVVNAMADGDLRARAQVHHNDEIGVLTTLFNNMVQAQADIVSTVRKASLAVAESAQQMEDSSNQVAYVANEVALNIQSVAEDAGTGNMSLNDATALLDQLTELMRATQRQAGASADESQRTLLVAREGKATVSETVERMNRIKARTRETEELISTLNEYSAQIGSITDTITGLAAQTDLLALNAAIEAARAGEAGRGFAVVANEVRNLAEQSNREAEEVAALVEKIAQSTDAAVAATQQSRVEVEQGQEVVLRAGQVFDRVTDAVDTLAGAMEQIVHKADQEMESLDRFVQLMRSIAVIMENTAANAEEVAASTEETAASIDTIVASAKESRELSEQMRHAVEKFKVDL</sequence>
<dbReference type="RefSeq" id="WP_165876301.1">
    <property type="nucleotide sequence ID" value="NZ_JAOQNU010000005.1"/>
</dbReference>
<reference evidence="7 8" key="1">
    <citation type="submission" date="2019-03" db="EMBL/GenBank/DDBJ databases">
        <title>Genomic Encyclopedia of Type Strains, Phase IV (KMG-IV): sequencing the most valuable type-strain genomes for metagenomic binning, comparative biology and taxonomic classification.</title>
        <authorList>
            <person name="Goeker M."/>
        </authorList>
    </citation>
    <scope>NUCLEOTIDE SEQUENCE [LARGE SCALE GENOMIC DNA]</scope>
    <source>
        <strain evidence="7 8">DSM 11170</strain>
    </source>
</reference>
<comment type="similarity">
    <text evidence="2">Belongs to the methyl-accepting chemotaxis (MCP) protein family.</text>
</comment>
<keyword evidence="4" id="KW-0812">Transmembrane</keyword>
<dbReference type="Pfam" id="PF00015">
    <property type="entry name" value="MCPsignal"/>
    <property type="match status" value="1"/>
</dbReference>
<dbReference type="CDD" id="cd06225">
    <property type="entry name" value="HAMP"/>
    <property type="match status" value="1"/>
</dbReference>
<dbReference type="InterPro" id="IPR004089">
    <property type="entry name" value="MCPsignal_dom"/>
</dbReference>
<dbReference type="GO" id="GO:0016020">
    <property type="term" value="C:membrane"/>
    <property type="evidence" value="ECO:0007669"/>
    <property type="project" value="InterPro"/>
</dbReference>
<dbReference type="PROSITE" id="PS50111">
    <property type="entry name" value="CHEMOTAXIS_TRANSDUC_2"/>
    <property type="match status" value="1"/>
</dbReference>
<evidence type="ECO:0000259" key="6">
    <source>
        <dbReference type="PROSITE" id="PS50885"/>
    </source>
</evidence>
<proteinExistence type="inferred from homology"/>